<dbReference type="GO" id="GO:0017148">
    <property type="term" value="P:negative regulation of translation"/>
    <property type="evidence" value="ECO:0007669"/>
    <property type="project" value="TreeGrafter"/>
</dbReference>
<dbReference type="Gene3D" id="3.90.1180.10">
    <property type="entry name" value="Ribosomal protein L13"/>
    <property type="match status" value="1"/>
</dbReference>
<dbReference type="AlphaFoldDB" id="A0A9D9N0C4"/>
<dbReference type="PIRSF" id="PIRSF002181">
    <property type="entry name" value="Ribosomal_L13"/>
    <property type="match status" value="1"/>
</dbReference>
<dbReference type="Proteomes" id="UP000823617">
    <property type="component" value="Unassembled WGS sequence"/>
</dbReference>
<dbReference type="EMBL" id="JADIMK010000045">
    <property type="protein sequence ID" value="MBO8455690.1"/>
    <property type="molecule type" value="Genomic_DNA"/>
</dbReference>
<keyword evidence="2 4" id="KW-0689">Ribosomal protein</keyword>
<dbReference type="Pfam" id="PF00572">
    <property type="entry name" value="Ribosomal_L13"/>
    <property type="match status" value="1"/>
</dbReference>
<dbReference type="GO" id="GO:0003735">
    <property type="term" value="F:structural constituent of ribosome"/>
    <property type="evidence" value="ECO:0007669"/>
    <property type="project" value="InterPro"/>
</dbReference>
<dbReference type="GO" id="GO:0006412">
    <property type="term" value="P:translation"/>
    <property type="evidence" value="ECO:0007669"/>
    <property type="project" value="UniProtKB-UniRule"/>
</dbReference>
<dbReference type="SUPFAM" id="SSF52161">
    <property type="entry name" value="Ribosomal protein L13"/>
    <property type="match status" value="1"/>
</dbReference>
<evidence type="ECO:0000313" key="5">
    <source>
        <dbReference type="EMBL" id="MBO8455690.1"/>
    </source>
</evidence>
<evidence type="ECO:0000256" key="3">
    <source>
        <dbReference type="ARBA" id="ARBA00023274"/>
    </source>
</evidence>
<accession>A0A9D9N0C4</accession>
<name>A0A9D9N0C4_9BACT</name>
<dbReference type="GO" id="GO:0022625">
    <property type="term" value="C:cytosolic large ribosomal subunit"/>
    <property type="evidence" value="ECO:0007669"/>
    <property type="project" value="TreeGrafter"/>
</dbReference>
<protein>
    <recommendedName>
        <fullName evidence="4">Large ribosomal subunit protein uL13</fullName>
    </recommendedName>
</protein>
<evidence type="ECO:0000313" key="6">
    <source>
        <dbReference type="Proteomes" id="UP000823617"/>
    </source>
</evidence>
<evidence type="ECO:0000256" key="2">
    <source>
        <dbReference type="ARBA" id="ARBA00022980"/>
    </source>
</evidence>
<dbReference type="NCBIfam" id="TIGR01066">
    <property type="entry name" value="rplM_bact"/>
    <property type="match status" value="1"/>
</dbReference>
<sequence>MDTQSYKTVSLKAGDIKKEWVVIDATDLVLGRLASRIALVLRGKNKPSFTPNMDCGDNVIVINAGKIRLTGKKMTDRVYVRHTGYPGGQRYTTPKEILHKKPTELVRMAVKGMLPKNRLGSKLLGNLYLYEGSEHPHEAQKPRTIKLNEI</sequence>
<dbReference type="PANTHER" id="PTHR11545">
    <property type="entry name" value="RIBOSOMAL PROTEIN L13"/>
    <property type="match status" value="1"/>
</dbReference>
<evidence type="ECO:0000256" key="1">
    <source>
        <dbReference type="ARBA" id="ARBA00006227"/>
    </source>
</evidence>
<dbReference type="GO" id="GO:0003729">
    <property type="term" value="F:mRNA binding"/>
    <property type="evidence" value="ECO:0007669"/>
    <property type="project" value="TreeGrafter"/>
</dbReference>
<dbReference type="InterPro" id="IPR036899">
    <property type="entry name" value="Ribosomal_uL13_sf"/>
</dbReference>
<gene>
    <name evidence="4 5" type="primary">rplM</name>
    <name evidence="5" type="ORF">IAC08_04730</name>
</gene>
<dbReference type="PANTHER" id="PTHR11545:SF2">
    <property type="entry name" value="LARGE RIBOSOMAL SUBUNIT PROTEIN UL13M"/>
    <property type="match status" value="1"/>
</dbReference>
<comment type="function">
    <text evidence="4">This protein is one of the early assembly proteins of the 50S ribosomal subunit, although it is not seen to bind rRNA by itself. It is important during the early stages of 50S assembly.</text>
</comment>
<keyword evidence="3 4" id="KW-0687">Ribonucleoprotein</keyword>
<dbReference type="HAMAP" id="MF_01366">
    <property type="entry name" value="Ribosomal_uL13"/>
    <property type="match status" value="1"/>
</dbReference>
<comment type="similarity">
    <text evidence="1 4">Belongs to the universal ribosomal protein uL13 family.</text>
</comment>
<comment type="subunit">
    <text evidence="4">Part of the 50S ribosomal subunit.</text>
</comment>
<dbReference type="InterPro" id="IPR005823">
    <property type="entry name" value="Ribosomal_uL13_bac-type"/>
</dbReference>
<comment type="caution">
    <text evidence="5">The sequence shown here is derived from an EMBL/GenBank/DDBJ whole genome shotgun (WGS) entry which is preliminary data.</text>
</comment>
<organism evidence="5 6">
    <name type="scientific">Candidatus Cryptobacteroides intestinigallinarum</name>
    <dbReference type="NCBI Taxonomy" id="2840767"/>
    <lineage>
        <taxon>Bacteria</taxon>
        <taxon>Pseudomonadati</taxon>
        <taxon>Bacteroidota</taxon>
        <taxon>Bacteroidia</taxon>
        <taxon>Bacteroidales</taxon>
        <taxon>Candidatus Cryptobacteroides</taxon>
    </lineage>
</organism>
<dbReference type="CDD" id="cd00392">
    <property type="entry name" value="Ribosomal_L13"/>
    <property type="match status" value="1"/>
</dbReference>
<dbReference type="InterPro" id="IPR005822">
    <property type="entry name" value="Ribosomal_uL13"/>
</dbReference>
<proteinExistence type="inferred from homology"/>
<evidence type="ECO:0000256" key="4">
    <source>
        <dbReference type="HAMAP-Rule" id="MF_01366"/>
    </source>
</evidence>
<reference evidence="5" key="2">
    <citation type="journal article" date="2021" name="PeerJ">
        <title>Extensive microbial diversity within the chicken gut microbiome revealed by metagenomics and culture.</title>
        <authorList>
            <person name="Gilroy R."/>
            <person name="Ravi A."/>
            <person name="Getino M."/>
            <person name="Pursley I."/>
            <person name="Horton D.L."/>
            <person name="Alikhan N.F."/>
            <person name="Baker D."/>
            <person name="Gharbi K."/>
            <person name="Hall N."/>
            <person name="Watson M."/>
            <person name="Adriaenssens E.M."/>
            <person name="Foster-Nyarko E."/>
            <person name="Jarju S."/>
            <person name="Secka A."/>
            <person name="Antonio M."/>
            <person name="Oren A."/>
            <person name="Chaudhuri R.R."/>
            <person name="La Ragione R."/>
            <person name="Hildebrand F."/>
            <person name="Pallen M.J."/>
        </authorList>
    </citation>
    <scope>NUCLEOTIDE SEQUENCE</scope>
    <source>
        <strain evidence="5">B1-3475</strain>
    </source>
</reference>
<reference evidence="5" key="1">
    <citation type="submission" date="2020-10" db="EMBL/GenBank/DDBJ databases">
        <authorList>
            <person name="Gilroy R."/>
        </authorList>
    </citation>
    <scope>NUCLEOTIDE SEQUENCE</scope>
    <source>
        <strain evidence="5">B1-3475</strain>
    </source>
</reference>